<comment type="caution">
    <text evidence="1">The sequence shown here is derived from an EMBL/GenBank/DDBJ whole genome shotgun (WGS) entry which is preliminary data.</text>
</comment>
<organism evidence="1 2">
    <name type="scientific">Leptospira noguchii serovar Autumnalis str. ZUN142</name>
    <dbReference type="NCBI Taxonomy" id="1085540"/>
    <lineage>
        <taxon>Bacteria</taxon>
        <taxon>Pseudomonadati</taxon>
        <taxon>Spirochaetota</taxon>
        <taxon>Spirochaetia</taxon>
        <taxon>Leptospirales</taxon>
        <taxon>Leptospiraceae</taxon>
        <taxon>Leptospira</taxon>
    </lineage>
</organism>
<evidence type="ECO:0000313" key="1">
    <source>
        <dbReference type="EMBL" id="EMO38780.1"/>
    </source>
</evidence>
<name>M6U2R0_9LEPT</name>
<sequence>MGTITNHGIYELNSENCGNYYKKNHRPIRFCTKSLFCGHHQNLNSI</sequence>
<gene>
    <name evidence="1" type="ORF">LEP1GSC186_2748</name>
</gene>
<accession>M6U2R0</accession>
<proteinExistence type="predicted"/>
<protein>
    <submittedName>
        <fullName evidence="1">Uncharacterized protein</fullName>
    </submittedName>
</protein>
<dbReference type="Proteomes" id="UP000012153">
    <property type="component" value="Unassembled WGS sequence"/>
</dbReference>
<dbReference type="EMBL" id="AHOP02000065">
    <property type="protein sequence ID" value="EMO38780.1"/>
    <property type="molecule type" value="Genomic_DNA"/>
</dbReference>
<dbReference type="AlphaFoldDB" id="M6U2R0"/>
<evidence type="ECO:0000313" key="2">
    <source>
        <dbReference type="Proteomes" id="UP000012153"/>
    </source>
</evidence>
<reference evidence="1 2" key="1">
    <citation type="submission" date="2013-01" db="EMBL/GenBank/DDBJ databases">
        <authorList>
            <person name="Harkins D.M."/>
            <person name="Durkin A.S."/>
            <person name="Brinkac L.M."/>
            <person name="Haft D.H."/>
            <person name="Selengut J.D."/>
            <person name="Sanka R."/>
            <person name="DePew J."/>
            <person name="Purushe J."/>
            <person name="Matthias M.A."/>
            <person name="Vinetz J.M."/>
            <person name="Sutton G.G."/>
            <person name="Nierman W.C."/>
            <person name="Fouts D.E."/>
        </authorList>
    </citation>
    <scope>NUCLEOTIDE SEQUENCE [LARGE SCALE GENOMIC DNA]</scope>
    <source>
        <strain evidence="1 2">ZUN142</strain>
    </source>
</reference>